<dbReference type="CDD" id="cd00093">
    <property type="entry name" value="HTH_XRE"/>
    <property type="match status" value="1"/>
</dbReference>
<dbReference type="AlphaFoldDB" id="A0A402CRC9"/>
<dbReference type="PANTHER" id="PTHR46558:SF11">
    <property type="entry name" value="HTH-TYPE TRANSCRIPTIONAL REGULATOR XRE"/>
    <property type="match status" value="1"/>
</dbReference>
<dbReference type="Pfam" id="PF12844">
    <property type="entry name" value="HTH_19"/>
    <property type="match status" value="1"/>
</dbReference>
<evidence type="ECO:0000313" key="3">
    <source>
        <dbReference type="Proteomes" id="UP000287394"/>
    </source>
</evidence>
<keyword evidence="3" id="KW-1185">Reference proteome</keyword>
<protein>
    <submittedName>
        <fullName evidence="2">Uncharacterized protein</fullName>
    </submittedName>
</protein>
<dbReference type="GO" id="GO:0003677">
    <property type="term" value="F:DNA binding"/>
    <property type="evidence" value="ECO:0007669"/>
    <property type="project" value="UniProtKB-KW"/>
</dbReference>
<dbReference type="Gene3D" id="1.10.260.40">
    <property type="entry name" value="lambda repressor-like DNA-binding domains"/>
    <property type="match status" value="1"/>
</dbReference>
<dbReference type="InterPro" id="IPR010982">
    <property type="entry name" value="Lambda_DNA-bd_dom_sf"/>
</dbReference>
<dbReference type="Proteomes" id="UP000287394">
    <property type="component" value="Chromosome"/>
</dbReference>
<reference evidence="2 3" key="1">
    <citation type="journal article" date="2019" name="Int. J. Syst. Evol. Microbiol.">
        <title>Capsulimonas corticalis gen. nov., sp. nov., an aerobic capsulated bacterium, of a novel bacterial order, Capsulimonadales ord. nov., of the class Armatimonadia of the phylum Armatimonadetes.</title>
        <authorList>
            <person name="Li J."/>
            <person name="Kudo C."/>
            <person name="Tonouchi A."/>
        </authorList>
    </citation>
    <scope>NUCLEOTIDE SEQUENCE [LARGE SCALE GENOMIC DNA]</scope>
    <source>
        <strain evidence="2 3">AX-7</strain>
    </source>
</reference>
<dbReference type="RefSeq" id="WP_119319972.1">
    <property type="nucleotide sequence ID" value="NZ_AP025739.1"/>
</dbReference>
<keyword evidence="1" id="KW-0238">DNA-binding</keyword>
<name>A0A402CRC9_9BACT</name>
<dbReference type="InterPro" id="IPR001387">
    <property type="entry name" value="Cro/C1-type_HTH"/>
</dbReference>
<dbReference type="KEGG" id="ccot:CCAX7_000630"/>
<dbReference type="SUPFAM" id="SSF47413">
    <property type="entry name" value="lambda repressor-like DNA-binding domains"/>
    <property type="match status" value="1"/>
</dbReference>
<evidence type="ECO:0000313" key="2">
    <source>
        <dbReference type="EMBL" id="BDI28012.1"/>
    </source>
</evidence>
<dbReference type="PANTHER" id="PTHR46558">
    <property type="entry name" value="TRACRIPTIONAL REGULATORY PROTEIN-RELATED-RELATED"/>
    <property type="match status" value="1"/>
</dbReference>
<dbReference type="OrthoDB" id="9797172at2"/>
<organism evidence="2 3">
    <name type="scientific">Capsulimonas corticalis</name>
    <dbReference type="NCBI Taxonomy" id="2219043"/>
    <lineage>
        <taxon>Bacteria</taxon>
        <taxon>Bacillati</taxon>
        <taxon>Armatimonadota</taxon>
        <taxon>Armatimonadia</taxon>
        <taxon>Capsulimonadales</taxon>
        <taxon>Capsulimonadaceae</taxon>
        <taxon>Capsulimonas</taxon>
    </lineage>
</organism>
<dbReference type="EMBL" id="AP025739">
    <property type="protein sequence ID" value="BDI28012.1"/>
    <property type="molecule type" value="Genomic_DNA"/>
</dbReference>
<dbReference type="PROSITE" id="PS50943">
    <property type="entry name" value="HTH_CROC1"/>
    <property type="match status" value="1"/>
</dbReference>
<evidence type="ECO:0000256" key="1">
    <source>
        <dbReference type="ARBA" id="ARBA00023125"/>
    </source>
</evidence>
<proteinExistence type="predicted"/>
<gene>
    <name evidence="2" type="ORF">CCAX7_000630</name>
</gene>
<dbReference type="SMART" id="SM00530">
    <property type="entry name" value="HTH_XRE"/>
    <property type="match status" value="2"/>
</dbReference>
<accession>A0A402CRC9</accession>
<sequence length="241" mass="27252">MPTREDREKAAARPIDGAHKEFAEEVRRLLGYFEEAGRPFLTTRMAAGKTGVGHVTISTMVRGHRPSRGVISRFAQALDGDPIKLLDLAGYIRDDGSSQLFIEGVQDAIADSERRRKLAIEKADPIDIAIGKRIKQRREELGLSQNQFAYKLRLKENDIEMWENGAHGLHVSDLLVIAESLRIKPTLLIEESNNDDDEIQYTPILNELKTASYRGELSSEVIQDIKDYVLFRTHQEAKKRG</sequence>